<dbReference type="GO" id="GO:0005739">
    <property type="term" value="C:mitochondrion"/>
    <property type="evidence" value="ECO:0007669"/>
    <property type="project" value="TreeGrafter"/>
</dbReference>
<evidence type="ECO:0000313" key="4">
    <source>
        <dbReference type="EMBL" id="KAG9484423.1"/>
    </source>
</evidence>
<dbReference type="InterPro" id="IPR011990">
    <property type="entry name" value="TPR-like_helical_dom_sf"/>
</dbReference>
<dbReference type="PANTHER" id="PTHR46669:SF1">
    <property type="entry name" value="LEUCINE-RICH PPR MOTIF-CONTAINING PROTEIN, MITOCHONDRIAL"/>
    <property type="match status" value="1"/>
</dbReference>
<dbReference type="EMBL" id="WNTK01000005">
    <property type="protein sequence ID" value="KAG9484423.1"/>
    <property type="molecule type" value="Genomic_DNA"/>
</dbReference>
<feature type="domain" description="Pentatricopeptide repeat-containing protein-mitochondrial" evidence="3">
    <location>
        <begin position="206"/>
        <end position="309"/>
    </location>
</feature>
<dbReference type="GO" id="GO:0003730">
    <property type="term" value="F:mRNA 3'-UTR binding"/>
    <property type="evidence" value="ECO:0007669"/>
    <property type="project" value="TreeGrafter"/>
</dbReference>
<comment type="caution">
    <text evidence="4">The sequence shown here is derived from an EMBL/GenBank/DDBJ whole genome shotgun (WGS) entry which is preliminary data.</text>
</comment>
<feature type="repeat" description="PPR" evidence="2">
    <location>
        <begin position="221"/>
        <end position="255"/>
    </location>
</feature>
<name>A0A8J6FBD7_ELECQ</name>
<dbReference type="InterPro" id="IPR057027">
    <property type="entry name" value="TPR_mt"/>
</dbReference>
<dbReference type="GO" id="GO:0070129">
    <property type="term" value="P:regulation of mitochondrial translation"/>
    <property type="evidence" value="ECO:0007669"/>
    <property type="project" value="TreeGrafter"/>
</dbReference>
<reference evidence="4" key="1">
    <citation type="thesis" date="2020" institute="ProQuest LLC" country="789 East Eisenhower Parkway, Ann Arbor, MI, USA">
        <title>Comparative Genomics and Chromosome Evolution.</title>
        <authorList>
            <person name="Mudd A.B."/>
        </authorList>
    </citation>
    <scope>NUCLEOTIDE SEQUENCE</scope>
    <source>
        <strain evidence="4">HN-11 Male</strain>
        <tissue evidence="4">Kidney and liver</tissue>
    </source>
</reference>
<dbReference type="OrthoDB" id="185373at2759"/>
<keyword evidence="1" id="KW-0677">Repeat</keyword>
<dbReference type="NCBIfam" id="TIGR00756">
    <property type="entry name" value="PPR"/>
    <property type="match status" value="2"/>
</dbReference>
<evidence type="ECO:0000259" key="3">
    <source>
        <dbReference type="Pfam" id="PF23276"/>
    </source>
</evidence>
<dbReference type="InterPro" id="IPR033490">
    <property type="entry name" value="LRP130"/>
</dbReference>
<dbReference type="GO" id="GO:0005634">
    <property type="term" value="C:nucleus"/>
    <property type="evidence" value="ECO:0007669"/>
    <property type="project" value="TreeGrafter"/>
</dbReference>
<evidence type="ECO:0000256" key="1">
    <source>
        <dbReference type="ARBA" id="ARBA00022737"/>
    </source>
</evidence>
<dbReference type="Gene3D" id="1.25.40.10">
    <property type="entry name" value="Tetratricopeptide repeat domain"/>
    <property type="match status" value="3"/>
</dbReference>
<sequence length="1300" mass="145871">MAALLAGARLVLRQGVRLLPVITRAAPVRSAHVCLSSARCLSSSSRFLSVLAQERGNAEAELTPSGRAKAYQDDWSIHQLGQRLKTKGRTTRKNLLKTFQEVCKTGVPTDSQVWFFLRACGSYMPEVPPGERTEMANNIWNKLKELGVEFNVSHYNVLLEVYLQNEHVFSPTEFLAKMEEANMEPDHGTFQGLIAAFCSQGDIGGASTILESMKNKNFPITEQVFNSLIKGHARAGDLESAKNVLSIMQAAGIEPQWGTHLALLNAYAENGEIEKIREILNDKEIKVPQKQLTSVIMALVKSGNSQYISDVLQHMPNCVLFTQDIINLSLALLTQGYEDAALDVCKMINSWKPANENSEMQAGDFFLRHCVNLNMPINVLNKCADELQAAEMHTQPRHSLLRYALMSANSDLVIKLMKTLKDEELFLKSRYFRPVFDRLLSSKDLPGLFRIFGEMKSNGVSVELDTLSKCVSLITSQADGGQAFLQEKDRLRDLKNVCMLAVLRELRLENLKRVESFLSAFPLPVLKDRVIGGVLGATYVQSRSVEALTKITGLLCKDGSGGRDSSASTEFISHFLYYVIVRTSGAEGPALVEHLRQYLHSLKEMGVTLDIKGYRPIQLLLENGEAAKLNEDVKRSLKSLVYSMVVEGETAAELENQLAGLEKDNLPIESVLTKLLSLLRETKDLPKALQLKSKYEGSFTFYMYMKLLSLCCEENDPVELLKLKKEIDQKGFSSIPTTVKYMMILKVLVENNLIEDAINILKEMQANDVPMDEASQTRLFHILNNLAIKGDAQTLNIIHEYGVMMGLVNPNVNMCGPLVTVHLKKNDLSAALNALVACTKKYKCSPFLHNVIGSLVETGETDLIKKLVDRLSDFMDDQWVLHELFFAFISTGKYSEAEKIAETPGMRAIQGKIDWFANRCIRMNQVEKLEKLVELSRKLFQCDRKDMYSQLLRLYAENNDLEKAKSTLYKMKEDNLVPSGKALAPLRSLFESNGEDLNAHFPEFASSLDLIGRTNKSVLGLCEEGKGAEAFAAYQEAKQNDVILKKRTYTVLIDTLVKDSLLKEADEVSADAKKSVSNPGTASNLLIEEQVRRDCLKDALVTLQTMLENGSRPGRSAVSRLITALALNGDVLGIEKIKELTERHEFSAKVLPGSMNTSIALAHLVNGNVEEGISMLENLYLNGSKDVRTMYLISHLLKKNMEEVVEKVSILIERLAHQFANYYPVTSLFVNYIEVERLEEARQLLQRCNAIAEQRQQLTTFIIRRLYKKKEEEATKIIEVLSDPYYKQVLYTFKMRGYGK</sequence>
<keyword evidence="5" id="KW-1185">Reference proteome</keyword>
<feature type="repeat" description="PPR" evidence="2">
    <location>
        <begin position="186"/>
        <end position="220"/>
    </location>
</feature>
<dbReference type="Pfam" id="PF13812">
    <property type="entry name" value="PPR_3"/>
    <property type="match status" value="1"/>
</dbReference>
<dbReference type="Pfam" id="PF01535">
    <property type="entry name" value="PPR"/>
    <property type="match status" value="2"/>
</dbReference>
<protein>
    <recommendedName>
        <fullName evidence="3">Pentatricopeptide repeat-containing protein-mitochondrial domain-containing protein</fullName>
    </recommendedName>
</protein>
<accession>A0A8J6FBD7</accession>
<gene>
    <name evidence="4" type="ORF">GDO78_010025</name>
</gene>
<feature type="repeat" description="PPR" evidence="2">
    <location>
        <begin position="944"/>
        <end position="978"/>
    </location>
</feature>
<dbReference type="PROSITE" id="PS51375">
    <property type="entry name" value="PPR"/>
    <property type="match status" value="3"/>
</dbReference>
<organism evidence="4 5">
    <name type="scientific">Eleutherodactylus coqui</name>
    <name type="common">Puerto Rican coqui</name>
    <dbReference type="NCBI Taxonomy" id="57060"/>
    <lineage>
        <taxon>Eukaryota</taxon>
        <taxon>Metazoa</taxon>
        <taxon>Chordata</taxon>
        <taxon>Craniata</taxon>
        <taxon>Vertebrata</taxon>
        <taxon>Euteleostomi</taxon>
        <taxon>Amphibia</taxon>
        <taxon>Batrachia</taxon>
        <taxon>Anura</taxon>
        <taxon>Neobatrachia</taxon>
        <taxon>Hyloidea</taxon>
        <taxon>Eleutherodactylidae</taxon>
        <taxon>Eleutherodactylinae</taxon>
        <taxon>Eleutherodactylus</taxon>
        <taxon>Eleutherodactylus</taxon>
    </lineage>
</organism>
<dbReference type="InterPro" id="IPR002885">
    <property type="entry name" value="PPR_rpt"/>
</dbReference>
<dbReference type="Pfam" id="PF23276">
    <property type="entry name" value="TPR_24"/>
    <property type="match status" value="1"/>
</dbReference>
<dbReference type="Proteomes" id="UP000770717">
    <property type="component" value="Unassembled WGS sequence"/>
</dbReference>
<proteinExistence type="predicted"/>
<evidence type="ECO:0000313" key="5">
    <source>
        <dbReference type="Proteomes" id="UP000770717"/>
    </source>
</evidence>
<evidence type="ECO:0000256" key="2">
    <source>
        <dbReference type="PROSITE-ProRule" id="PRU00708"/>
    </source>
</evidence>
<dbReference type="PANTHER" id="PTHR46669">
    <property type="entry name" value="LEUCINE-RICH PPR MOTIF-CONTAINING PROTEIN, MITOCHONDRIAL"/>
    <property type="match status" value="1"/>
</dbReference>